<comment type="caution">
    <text evidence="1">The sequence shown here is derived from an EMBL/GenBank/DDBJ whole genome shotgun (WGS) entry which is preliminary data.</text>
</comment>
<evidence type="ECO:0008006" key="3">
    <source>
        <dbReference type="Google" id="ProtNLM"/>
    </source>
</evidence>
<organism evidence="1 2">
    <name type="scientific">Nocardia cyriacigeorgica</name>
    <dbReference type="NCBI Taxonomy" id="135487"/>
    <lineage>
        <taxon>Bacteria</taxon>
        <taxon>Bacillati</taxon>
        <taxon>Actinomycetota</taxon>
        <taxon>Actinomycetes</taxon>
        <taxon>Mycobacteriales</taxon>
        <taxon>Nocardiaceae</taxon>
        <taxon>Nocardia</taxon>
    </lineage>
</organism>
<accession>A0ABX0CXZ4</accession>
<dbReference type="RefSeq" id="WP_163956652.1">
    <property type="nucleotide sequence ID" value="NZ_JAAGUX010000218.1"/>
</dbReference>
<feature type="non-terminal residue" evidence="1">
    <location>
        <position position="1"/>
    </location>
</feature>
<sequence length="65" mass="7128">VLDPRLCQQFGRDPVGQLTDIGDRGVGQPILPSRILHGGHFYLDDRPTELAAAIINRLDGQAAHR</sequence>
<dbReference type="EMBL" id="JAAGUX010000218">
    <property type="protein sequence ID" value="NEW59646.1"/>
    <property type="molecule type" value="Genomic_DNA"/>
</dbReference>
<proteinExistence type="predicted"/>
<protein>
    <recommendedName>
        <fullName evidence="3">Alpha/beta hydrolase</fullName>
    </recommendedName>
</protein>
<name>A0ABX0CXZ4_9NOCA</name>
<reference evidence="1 2" key="1">
    <citation type="submission" date="2020-01" db="EMBL/GenBank/DDBJ databases">
        <title>Genetics and antimicrobial susceptibilities of Nocardia species isolated from the soil; a comparison with species isolated from humans.</title>
        <authorList>
            <person name="Carrasco G."/>
            <person name="Monzon S."/>
            <person name="Sansegundo M."/>
            <person name="Garcia E."/>
            <person name="Garrido N."/>
            <person name="Medina M.J."/>
            <person name="Villalon P."/>
            <person name="Ramirez-Arocha A.C."/>
            <person name="Jimenez P."/>
            <person name="Cuesta I."/>
            <person name="Valdezate S."/>
        </authorList>
    </citation>
    <scope>NUCLEOTIDE SEQUENCE [LARGE SCALE GENOMIC DNA]</scope>
    <source>
        <strain evidence="1 2">CNM20110649</strain>
    </source>
</reference>
<keyword evidence="2" id="KW-1185">Reference proteome</keyword>
<gene>
    <name evidence="1" type="ORF">GV794_29110</name>
</gene>
<evidence type="ECO:0000313" key="2">
    <source>
        <dbReference type="Proteomes" id="UP000470876"/>
    </source>
</evidence>
<dbReference type="Proteomes" id="UP000470876">
    <property type="component" value="Unassembled WGS sequence"/>
</dbReference>
<evidence type="ECO:0000313" key="1">
    <source>
        <dbReference type="EMBL" id="NEW59646.1"/>
    </source>
</evidence>